<dbReference type="Pfam" id="PF05015">
    <property type="entry name" value="HigB-like_toxin"/>
    <property type="match status" value="1"/>
</dbReference>
<protein>
    <submittedName>
        <fullName evidence="1">Proteic killer suppression protein</fullName>
    </submittedName>
</protein>
<dbReference type="PANTHER" id="PTHR40266">
    <property type="entry name" value="TOXIN HIGB-1"/>
    <property type="match status" value="1"/>
</dbReference>
<dbReference type="AlphaFoldDB" id="A0A450WUI7"/>
<dbReference type="PANTHER" id="PTHR40266:SF2">
    <property type="entry name" value="TOXIN HIGB-1"/>
    <property type="match status" value="1"/>
</dbReference>
<organism evidence="1">
    <name type="scientific">Candidatus Kentrum sp. LPFa</name>
    <dbReference type="NCBI Taxonomy" id="2126335"/>
    <lineage>
        <taxon>Bacteria</taxon>
        <taxon>Pseudomonadati</taxon>
        <taxon>Pseudomonadota</taxon>
        <taxon>Gammaproteobacteria</taxon>
        <taxon>Candidatus Kentrum</taxon>
    </lineage>
</organism>
<dbReference type="InterPro" id="IPR007711">
    <property type="entry name" value="HigB-1"/>
</dbReference>
<dbReference type="EMBL" id="CAADFK010000223">
    <property type="protein sequence ID" value="VFK20725.1"/>
    <property type="molecule type" value="Genomic_DNA"/>
</dbReference>
<sequence length="95" mass="11297">MIKSFRCKETKRIFRRDYSRKLSVGMQKAAFRKLRMLHRSSSIEDLRIPPGNRLEVLSGDRKGQHSIRINDTWRVCFLWRDGNAYAVEIVDYHKG</sequence>
<accession>A0A450WUI7</accession>
<gene>
    <name evidence="1" type="ORF">BECKLPF1236B_GA0070989_12237</name>
</gene>
<dbReference type="Gene3D" id="3.30.2310.20">
    <property type="entry name" value="RelE-like"/>
    <property type="match status" value="1"/>
</dbReference>
<dbReference type="InterPro" id="IPR035093">
    <property type="entry name" value="RelE/ParE_toxin_dom_sf"/>
</dbReference>
<name>A0A450WUI7_9GAMM</name>
<proteinExistence type="predicted"/>
<reference evidence="1" key="1">
    <citation type="submission" date="2019-02" db="EMBL/GenBank/DDBJ databases">
        <authorList>
            <person name="Gruber-Vodicka R. H."/>
            <person name="Seah K. B. B."/>
        </authorList>
    </citation>
    <scope>NUCLEOTIDE SEQUENCE</scope>
    <source>
        <strain evidence="1">BECK_S313</strain>
    </source>
</reference>
<dbReference type="SUPFAM" id="SSF143011">
    <property type="entry name" value="RelE-like"/>
    <property type="match status" value="1"/>
</dbReference>
<evidence type="ECO:0000313" key="1">
    <source>
        <dbReference type="EMBL" id="VFK20725.1"/>
    </source>
</evidence>